<dbReference type="EMBL" id="CP001619">
    <property type="protein sequence ID" value="ACT93437.1"/>
    <property type="molecule type" value="Genomic_DNA"/>
</dbReference>
<dbReference type="Pfam" id="PF18927">
    <property type="entry name" value="CrtO"/>
    <property type="match status" value="1"/>
</dbReference>
<keyword evidence="2" id="KW-1003">Cell membrane</keyword>
<protein>
    <recommendedName>
        <fullName evidence="11">Glycosyl-4,4'-diaponeurosporenoate acyltransferase</fullName>
    </recommendedName>
</protein>
<dbReference type="OrthoDB" id="669469at2"/>
<name>C6VYT2_DYAFD</name>
<feature type="transmembrane region" description="Helical" evidence="13">
    <location>
        <begin position="30"/>
        <end position="48"/>
    </location>
</feature>
<keyword evidence="8" id="KW-0012">Acyltransferase</keyword>
<dbReference type="GO" id="GO:0005886">
    <property type="term" value="C:plasma membrane"/>
    <property type="evidence" value="ECO:0007669"/>
    <property type="project" value="UniProtKB-SubCell"/>
</dbReference>
<accession>C6VYT2</accession>
<keyword evidence="3" id="KW-0808">Transferase</keyword>
<comment type="subcellular location">
    <subcellularLocation>
        <location evidence="1">Cell membrane</location>
        <topology evidence="1">Single-pass membrane protein</topology>
    </subcellularLocation>
</comment>
<evidence type="ECO:0000256" key="10">
    <source>
        <dbReference type="ARBA" id="ARBA00023603"/>
    </source>
</evidence>
<dbReference type="GO" id="GO:0016746">
    <property type="term" value="F:acyltransferase activity"/>
    <property type="evidence" value="ECO:0007669"/>
    <property type="project" value="UniProtKB-KW"/>
</dbReference>
<evidence type="ECO:0000256" key="12">
    <source>
        <dbReference type="ARBA" id="ARBA00025324"/>
    </source>
</evidence>
<evidence type="ECO:0000256" key="6">
    <source>
        <dbReference type="ARBA" id="ARBA00022989"/>
    </source>
</evidence>
<keyword evidence="7 13" id="KW-0472">Membrane</keyword>
<reference evidence="14 15" key="1">
    <citation type="journal article" date="2009" name="Stand. Genomic Sci.">
        <title>Complete genome sequence of Dyadobacter fermentans type strain (NS114).</title>
        <authorList>
            <person name="Lang E."/>
            <person name="Lapidus A."/>
            <person name="Chertkov O."/>
            <person name="Brettin T."/>
            <person name="Detter J.C."/>
            <person name="Han C."/>
            <person name="Copeland A."/>
            <person name="Glavina Del Rio T."/>
            <person name="Nolan M."/>
            <person name="Chen F."/>
            <person name="Lucas S."/>
            <person name="Tice H."/>
            <person name="Cheng J.F."/>
            <person name="Land M."/>
            <person name="Hauser L."/>
            <person name="Chang Y.J."/>
            <person name="Jeffries C.D."/>
            <person name="Kopitz M."/>
            <person name="Bruce D."/>
            <person name="Goodwin L."/>
            <person name="Pitluck S."/>
            <person name="Ovchinnikova G."/>
            <person name="Pati A."/>
            <person name="Ivanova N."/>
            <person name="Mavrommatis K."/>
            <person name="Chen A."/>
            <person name="Palaniappan K."/>
            <person name="Chain P."/>
            <person name="Bristow J."/>
            <person name="Eisen J.A."/>
            <person name="Markowitz V."/>
            <person name="Hugenholtz P."/>
            <person name="Goker M."/>
            <person name="Rohde M."/>
            <person name="Kyrpides N.C."/>
            <person name="Klenk H.P."/>
        </authorList>
    </citation>
    <scope>NUCLEOTIDE SEQUENCE [LARGE SCALE GENOMIC DNA]</scope>
    <source>
        <strain evidence="15">ATCC 700827 / DSM 18053 / CIP 107007 / KCTC 52180 / NS114</strain>
    </source>
</reference>
<evidence type="ECO:0000256" key="11">
    <source>
        <dbReference type="ARBA" id="ARBA00023667"/>
    </source>
</evidence>
<dbReference type="UniPathway" id="UPA00029">
    <property type="reaction ID" value="UER00560"/>
</dbReference>
<evidence type="ECO:0000256" key="5">
    <source>
        <dbReference type="ARBA" id="ARBA00022729"/>
    </source>
</evidence>
<keyword evidence="4 13" id="KW-0812">Transmembrane</keyword>
<feature type="transmembrane region" description="Helical" evidence="13">
    <location>
        <begin position="142"/>
        <end position="160"/>
    </location>
</feature>
<evidence type="ECO:0000256" key="3">
    <source>
        <dbReference type="ARBA" id="ARBA00022679"/>
    </source>
</evidence>
<evidence type="ECO:0000313" key="15">
    <source>
        <dbReference type="Proteomes" id="UP000002011"/>
    </source>
</evidence>
<keyword evidence="5" id="KW-0732">Signal</keyword>
<evidence type="ECO:0000256" key="1">
    <source>
        <dbReference type="ARBA" id="ARBA00004162"/>
    </source>
</evidence>
<keyword evidence="6 13" id="KW-1133">Transmembrane helix</keyword>
<gene>
    <name evidence="14" type="ordered locus">Dfer_2215</name>
</gene>
<evidence type="ECO:0000256" key="4">
    <source>
        <dbReference type="ARBA" id="ARBA00022692"/>
    </source>
</evidence>
<evidence type="ECO:0000256" key="13">
    <source>
        <dbReference type="SAM" id="Phobius"/>
    </source>
</evidence>
<sequence length="178" mass="20938">MRKTLTLAIIIIATIALVYAVAYFIDMRGFSFAWILNFLLMGCVLWFTQTLKSPLSGPYYRAKAWERSGKIYEYLGINFFRKVLVWVGWEKLNKKSNPIGKNPQTLQQLHYNTKQSELGHLIIFIIVLGFNVFVAIEYGFNKSIWLLALNIMLNLYPILLQRYNRPRIERAIKLSRRR</sequence>
<dbReference type="Proteomes" id="UP000002011">
    <property type="component" value="Chromosome"/>
</dbReference>
<evidence type="ECO:0000256" key="8">
    <source>
        <dbReference type="ARBA" id="ARBA00023315"/>
    </source>
</evidence>
<dbReference type="RefSeq" id="WP_015811689.1">
    <property type="nucleotide sequence ID" value="NC_013037.1"/>
</dbReference>
<comment type="function">
    <text evidence="12">Catalyzes the acylation of glycosyl-4,4'-diaponeurosporenoate, i.e. the esterification of glucose at the C6'' position with the carboxyl group of the C(15) fatty acid 12-methyltetradecanoic acid, to yield staphyloxanthin. This is the last step in the biosynthesis of this orange pigment, present in most staphylococci strains.</text>
</comment>
<dbReference type="HOGENOM" id="CLU_1508329_0_0_10"/>
<evidence type="ECO:0000256" key="9">
    <source>
        <dbReference type="ARBA" id="ARBA00023588"/>
    </source>
</evidence>
<evidence type="ECO:0000256" key="7">
    <source>
        <dbReference type="ARBA" id="ARBA00023136"/>
    </source>
</evidence>
<evidence type="ECO:0000313" key="14">
    <source>
        <dbReference type="EMBL" id="ACT93437.1"/>
    </source>
</evidence>
<comment type="similarity">
    <text evidence="10">Belongs to the acyltransferase CrtO family.</text>
</comment>
<comment type="pathway">
    <text evidence="9">Carotenoid biosynthesis; staphyloxanthin biosynthesis; staphyloxanthin from farnesyl diphosphate: step 5/5.</text>
</comment>
<feature type="transmembrane region" description="Helical" evidence="13">
    <location>
        <begin position="118"/>
        <end position="136"/>
    </location>
</feature>
<dbReference type="InterPro" id="IPR044021">
    <property type="entry name" value="CrtO"/>
</dbReference>
<keyword evidence="15" id="KW-1185">Reference proteome</keyword>
<evidence type="ECO:0000256" key="2">
    <source>
        <dbReference type="ARBA" id="ARBA00022475"/>
    </source>
</evidence>
<proteinExistence type="inferred from homology"/>
<dbReference type="AlphaFoldDB" id="C6VYT2"/>
<dbReference type="KEGG" id="dfe:Dfer_2215"/>
<organism evidence="14 15">
    <name type="scientific">Dyadobacter fermentans (strain ATCC 700827 / DSM 18053 / CIP 107007 / KCTC 52180 / NS114)</name>
    <dbReference type="NCBI Taxonomy" id="471854"/>
    <lineage>
        <taxon>Bacteria</taxon>
        <taxon>Pseudomonadati</taxon>
        <taxon>Bacteroidota</taxon>
        <taxon>Cytophagia</taxon>
        <taxon>Cytophagales</taxon>
        <taxon>Spirosomataceae</taxon>
        <taxon>Dyadobacter</taxon>
    </lineage>
</organism>
<dbReference type="eggNOG" id="ENOG502ZBQI">
    <property type="taxonomic scope" value="Bacteria"/>
</dbReference>